<proteinExistence type="predicted"/>
<protein>
    <submittedName>
        <fullName evidence="3">Acyl--CoA ligase</fullName>
    </submittedName>
</protein>
<dbReference type="InterPro" id="IPR025110">
    <property type="entry name" value="AMP-bd_C"/>
</dbReference>
<dbReference type="Pfam" id="PF13193">
    <property type="entry name" value="AMP-binding_C"/>
    <property type="match status" value="1"/>
</dbReference>
<dbReference type="RefSeq" id="WP_198568731.1">
    <property type="nucleotide sequence ID" value="NZ_CP066167.1"/>
</dbReference>
<dbReference type="SUPFAM" id="SSF56801">
    <property type="entry name" value="Acetyl-CoA synthetase-like"/>
    <property type="match status" value="1"/>
</dbReference>
<organism evidence="3 4">
    <name type="scientific">Spongiibacter nanhainus</name>
    <dbReference type="NCBI Taxonomy" id="2794344"/>
    <lineage>
        <taxon>Bacteria</taxon>
        <taxon>Pseudomonadati</taxon>
        <taxon>Pseudomonadota</taxon>
        <taxon>Gammaproteobacteria</taxon>
        <taxon>Cellvibrionales</taxon>
        <taxon>Spongiibacteraceae</taxon>
        <taxon>Spongiibacter</taxon>
    </lineage>
</organism>
<keyword evidence="4" id="KW-1185">Reference proteome</keyword>
<feature type="domain" description="AMP-dependent synthetase/ligase" evidence="1">
    <location>
        <begin position="36"/>
        <end position="418"/>
    </location>
</feature>
<gene>
    <name evidence="3" type="ORF">I6N98_12750</name>
</gene>
<evidence type="ECO:0000259" key="2">
    <source>
        <dbReference type="Pfam" id="PF13193"/>
    </source>
</evidence>
<dbReference type="AlphaFoldDB" id="A0A7T4QYN3"/>
<dbReference type="Proteomes" id="UP000596063">
    <property type="component" value="Chromosome"/>
</dbReference>
<dbReference type="InterPro" id="IPR000873">
    <property type="entry name" value="AMP-dep_synth/lig_dom"/>
</dbReference>
<dbReference type="CDD" id="cd04433">
    <property type="entry name" value="AFD_class_I"/>
    <property type="match status" value="1"/>
</dbReference>
<dbReference type="Gene3D" id="3.40.50.12780">
    <property type="entry name" value="N-terminal domain of ligase-like"/>
    <property type="match status" value="1"/>
</dbReference>
<dbReference type="GO" id="GO:0016405">
    <property type="term" value="F:CoA-ligase activity"/>
    <property type="evidence" value="ECO:0007669"/>
    <property type="project" value="TreeGrafter"/>
</dbReference>
<accession>A0A7T4QYN3</accession>
<evidence type="ECO:0000259" key="1">
    <source>
        <dbReference type="Pfam" id="PF00501"/>
    </source>
</evidence>
<dbReference type="Pfam" id="PF00501">
    <property type="entry name" value="AMP-binding"/>
    <property type="match status" value="1"/>
</dbReference>
<evidence type="ECO:0000313" key="4">
    <source>
        <dbReference type="Proteomes" id="UP000596063"/>
    </source>
</evidence>
<feature type="domain" description="AMP-binding enzyme C-terminal" evidence="2">
    <location>
        <begin position="467"/>
        <end position="544"/>
    </location>
</feature>
<dbReference type="InterPro" id="IPR042099">
    <property type="entry name" value="ANL_N_sf"/>
</dbReference>
<dbReference type="Gene3D" id="3.30.300.30">
    <property type="match status" value="1"/>
</dbReference>
<dbReference type="EMBL" id="CP066167">
    <property type="protein sequence ID" value="QQD17229.1"/>
    <property type="molecule type" value="Genomic_DNA"/>
</dbReference>
<reference evidence="3 4" key="1">
    <citation type="submission" date="2020-12" db="EMBL/GenBank/DDBJ databases">
        <authorList>
            <person name="Shan Y."/>
        </authorList>
    </citation>
    <scope>NUCLEOTIDE SEQUENCE [LARGE SCALE GENOMIC DNA]</scope>
    <source>
        <strain evidence="4">csc3.9</strain>
    </source>
</reference>
<keyword evidence="3" id="KW-0436">Ligase</keyword>
<dbReference type="InterPro" id="IPR045851">
    <property type="entry name" value="AMP-bd_C_sf"/>
</dbReference>
<dbReference type="PANTHER" id="PTHR24096">
    <property type="entry name" value="LONG-CHAIN-FATTY-ACID--COA LIGASE"/>
    <property type="match status" value="1"/>
</dbReference>
<name>A0A7T4QYN3_9GAMM</name>
<sequence length="560" mass="60934">MSETAIFPSGLSSLQGPALETEQGLGSLTLPGFMTEIAERFGEREALCWRDLQGQVQRWSYADMHAQCRKVAKALIAAGCGRGSRVGVLVSNRPEWLFSAFGAAMAGATCVAMNTFSTQSELQYQLQHADIEFLIIEAGVASKDFIGDVLSLCPGLPGGDGRYSNPDYPFLRRVVCIDDDQAREGIQAWSQFLNGGDGLGDELVDAASQAADALDRGLIFFSSGSTALPKAIQQTQRAAMMQCWRFGQWYGVDKDVRTWSANGFFWSGNFAMAFGSTLTVGGCLVLQRFFDPDEAVQLFVDEKVSLPIAWPHQEARLTECPAWNDADLSAMKYVDANLVLATHPAIKSSWRQPNGYGMTETFTFIVGDCGDRVPAGTHGPVLPGNTVRIINPDSGELLPVGQSGEITVKGPTLSPGYLKIAPETTFDEDGFMRSGDCGHFTEDGFLVWEGRLSDTIKTGGANVSPTEIDAVLCKHPAVQSTFTVGVPHDTLGEIVVSCVLVRDGKTLEVDELRAYAKQYLASYKVPREVLFFDEEELPMTGSNKIQRPELKKMAQARLEV</sequence>
<evidence type="ECO:0000313" key="3">
    <source>
        <dbReference type="EMBL" id="QQD17229.1"/>
    </source>
</evidence>
<dbReference type="KEGG" id="snan:I6N98_12750"/>